<dbReference type="GO" id="GO:0005634">
    <property type="term" value="C:nucleus"/>
    <property type="evidence" value="ECO:0007669"/>
    <property type="project" value="TreeGrafter"/>
</dbReference>
<reference evidence="3 4" key="1">
    <citation type="submission" date="2019-05" db="EMBL/GenBank/DDBJ databases">
        <title>Emergence of the Ug99 lineage of the wheat stem rust pathogen through somatic hybridization.</title>
        <authorList>
            <person name="Li F."/>
            <person name="Upadhyaya N.M."/>
            <person name="Sperschneider J."/>
            <person name="Matny O."/>
            <person name="Nguyen-Phuc H."/>
            <person name="Mago R."/>
            <person name="Raley C."/>
            <person name="Miller M.E."/>
            <person name="Silverstein K.A.T."/>
            <person name="Henningsen E."/>
            <person name="Hirsch C.D."/>
            <person name="Visser B."/>
            <person name="Pretorius Z.A."/>
            <person name="Steffenson B.J."/>
            <person name="Schwessinger B."/>
            <person name="Dodds P.N."/>
            <person name="Figueroa M."/>
        </authorList>
    </citation>
    <scope>NUCLEOTIDE SEQUENCE [LARGE SCALE GENOMIC DNA]</scope>
    <source>
        <strain evidence="3 4">Ug99</strain>
    </source>
</reference>
<accession>A0A5B0NXP9</accession>
<keyword evidence="2" id="KW-0472">Membrane</keyword>
<feature type="region of interest" description="Disordered" evidence="1">
    <location>
        <begin position="1"/>
        <end position="23"/>
    </location>
</feature>
<comment type="caution">
    <text evidence="3">The sequence shown here is derived from an EMBL/GenBank/DDBJ whole genome shotgun (WGS) entry which is preliminary data.</text>
</comment>
<dbReference type="AlphaFoldDB" id="A0A5B0NXP9"/>
<gene>
    <name evidence="3" type="ORF">PGTUg99_025612</name>
</gene>
<dbReference type="PANTHER" id="PTHR47558">
    <property type="entry name" value="HISTONE DEACETYLASE HOS3"/>
    <property type="match status" value="1"/>
</dbReference>
<evidence type="ECO:0000313" key="3">
    <source>
        <dbReference type="EMBL" id="KAA1093743.1"/>
    </source>
</evidence>
<dbReference type="GO" id="GO:0004407">
    <property type="term" value="F:histone deacetylase activity"/>
    <property type="evidence" value="ECO:0007669"/>
    <property type="project" value="TreeGrafter"/>
</dbReference>
<sequence length="172" mass="19144">MDSACETPPHPDPTHQSSTIDSHAARAQPTIHIVTQDECFKHVFRRTKERSTIYERPERLRFVNLGLAAALAWDSLYNLSPARLLAPATSNEPSITTPLVLTPLVTFTKTTRKLSTLDPAFAQIHDQPNRPSSPEPASSSNSQCFALVFLFDSSFWVLFLISYSLLACVCLK</sequence>
<name>A0A5B0NXP9_PUCGR</name>
<dbReference type="Proteomes" id="UP000325313">
    <property type="component" value="Unassembled WGS sequence"/>
</dbReference>
<proteinExistence type="predicted"/>
<evidence type="ECO:0000256" key="1">
    <source>
        <dbReference type="SAM" id="MobiDB-lite"/>
    </source>
</evidence>
<dbReference type="EMBL" id="VDEP01000373">
    <property type="protein sequence ID" value="KAA1093743.1"/>
    <property type="molecule type" value="Genomic_DNA"/>
</dbReference>
<protein>
    <submittedName>
        <fullName evidence="3">Uncharacterized protein</fullName>
    </submittedName>
</protein>
<evidence type="ECO:0000313" key="4">
    <source>
        <dbReference type="Proteomes" id="UP000325313"/>
    </source>
</evidence>
<organism evidence="3 4">
    <name type="scientific">Puccinia graminis f. sp. tritici</name>
    <dbReference type="NCBI Taxonomy" id="56615"/>
    <lineage>
        <taxon>Eukaryota</taxon>
        <taxon>Fungi</taxon>
        <taxon>Dikarya</taxon>
        <taxon>Basidiomycota</taxon>
        <taxon>Pucciniomycotina</taxon>
        <taxon>Pucciniomycetes</taxon>
        <taxon>Pucciniales</taxon>
        <taxon>Pucciniaceae</taxon>
        <taxon>Puccinia</taxon>
    </lineage>
</organism>
<keyword evidence="2" id="KW-0812">Transmembrane</keyword>
<dbReference type="InterPro" id="IPR053244">
    <property type="entry name" value="HDAC_HD_type_1"/>
</dbReference>
<dbReference type="PANTHER" id="PTHR47558:SF1">
    <property type="entry name" value="HISTONE DEACETYLASE HOS3"/>
    <property type="match status" value="1"/>
</dbReference>
<evidence type="ECO:0000256" key="2">
    <source>
        <dbReference type="SAM" id="Phobius"/>
    </source>
</evidence>
<feature type="transmembrane region" description="Helical" evidence="2">
    <location>
        <begin position="145"/>
        <end position="171"/>
    </location>
</feature>
<keyword evidence="2" id="KW-1133">Transmembrane helix</keyword>